<comment type="caution">
    <text evidence="1">The sequence shown here is derived from an EMBL/GenBank/DDBJ whole genome shotgun (WGS) entry which is preliminary data.</text>
</comment>
<dbReference type="PANTHER" id="PTHR32208">
    <property type="entry name" value="SECRETED PROTEIN-RELATED"/>
    <property type="match status" value="1"/>
</dbReference>
<dbReference type="Gene3D" id="2.130.10.80">
    <property type="entry name" value="Galactose oxidase/kelch, beta-propeller"/>
    <property type="match status" value="1"/>
</dbReference>
<accession>A0AAJ0DAE4</accession>
<name>A0AAJ0DAE4_9PEZI</name>
<protein>
    <recommendedName>
        <fullName evidence="3">Galactose oxidase</fullName>
    </recommendedName>
</protein>
<sequence>MSTNVASTTAADELASNRKIGKWEAPFTIDNVACHATLLPNGKILWWSRCSNPMSASKDDMNEQRTNAFTIDMSAQGGPKCTPTANQPKSSNFDSNVAKNSSISLFCSGHCLQPDGTLFVVGGHIRCGIGLRQACVYDYKQDLWTPQQPPNAGRWYPSALTLPDGSVLTISGNNESGLDRTDDTSTISSNDIGKWGLSKTELQRDSAVRENCASVTYDVGKVLRTGGGNDGNVNNFAGPPTNTTEIIDLNIANPKWQPKPPRPEMNMNFKRRHHNLTTLPDGTVLVTRGT</sequence>
<evidence type="ECO:0000313" key="1">
    <source>
        <dbReference type="EMBL" id="KAK3046263.1"/>
    </source>
</evidence>
<dbReference type="PANTHER" id="PTHR32208:SF21">
    <property type="entry name" value="LOW QUALITY PROTEIN: ALDEHYDE OXIDASE GLOX-LIKE"/>
    <property type="match status" value="1"/>
</dbReference>
<dbReference type="EMBL" id="JAWDJX010000103">
    <property type="protein sequence ID" value="KAK3046263.1"/>
    <property type="molecule type" value="Genomic_DNA"/>
</dbReference>
<organism evidence="1 2">
    <name type="scientific">Extremus antarcticus</name>
    <dbReference type="NCBI Taxonomy" id="702011"/>
    <lineage>
        <taxon>Eukaryota</taxon>
        <taxon>Fungi</taxon>
        <taxon>Dikarya</taxon>
        <taxon>Ascomycota</taxon>
        <taxon>Pezizomycotina</taxon>
        <taxon>Dothideomycetes</taxon>
        <taxon>Dothideomycetidae</taxon>
        <taxon>Mycosphaerellales</taxon>
        <taxon>Extremaceae</taxon>
        <taxon>Extremus</taxon>
    </lineage>
</organism>
<dbReference type="SUPFAM" id="SSF117281">
    <property type="entry name" value="Kelch motif"/>
    <property type="match status" value="1"/>
</dbReference>
<keyword evidence="2" id="KW-1185">Reference proteome</keyword>
<dbReference type="InterPro" id="IPR015915">
    <property type="entry name" value="Kelch-typ_b-propeller"/>
</dbReference>
<proteinExistence type="predicted"/>
<dbReference type="AlphaFoldDB" id="A0AAJ0DAE4"/>
<evidence type="ECO:0008006" key="3">
    <source>
        <dbReference type="Google" id="ProtNLM"/>
    </source>
</evidence>
<gene>
    <name evidence="1" type="ORF">LTR09_012255</name>
</gene>
<dbReference type="InterPro" id="IPR037293">
    <property type="entry name" value="Gal_Oxidase_central_sf"/>
</dbReference>
<dbReference type="Proteomes" id="UP001271007">
    <property type="component" value="Unassembled WGS sequence"/>
</dbReference>
<evidence type="ECO:0000313" key="2">
    <source>
        <dbReference type="Proteomes" id="UP001271007"/>
    </source>
</evidence>
<reference evidence="1" key="1">
    <citation type="submission" date="2023-04" db="EMBL/GenBank/DDBJ databases">
        <title>Black Yeasts Isolated from many extreme environments.</title>
        <authorList>
            <person name="Coleine C."/>
            <person name="Stajich J.E."/>
            <person name="Selbmann L."/>
        </authorList>
    </citation>
    <scope>NUCLEOTIDE SEQUENCE</scope>
    <source>
        <strain evidence="1">CCFEE 5312</strain>
    </source>
</reference>